<dbReference type="GO" id="GO:0005525">
    <property type="term" value="F:GTP binding"/>
    <property type="evidence" value="ECO:0007669"/>
    <property type="project" value="InterPro"/>
</dbReference>
<organism evidence="3 4">
    <name type="scientific">Scleroderma citrinum Foug A</name>
    <dbReference type="NCBI Taxonomy" id="1036808"/>
    <lineage>
        <taxon>Eukaryota</taxon>
        <taxon>Fungi</taxon>
        <taxon>Dikarya</taxon>
        <taxon>Basidiomycota</taxon>
        <taxon>Agaricomycotina</taxon>
        <taxon>Agaricomycetes</taxon>
        <taxon>Agaricomycetidae</taxon>
        <taxon>Boletales</taxon>
        <taxon>Sclerodermatineae</taxon>
        <taxon>Sclerodermataceae</taxon>
        <taxon>Scleroderma</taxon>
    </lineage>
</organism>
<dbReference type="OrthoDB" id="8954335at2759"/>
<gene>
    <name evidence="3" type="ORF">SCLCIDRAFT_988519</name>
</gene>
<evidence type="ECO:0000259" key="2">
    <source>
        <dbReference type="Pfam" id="PF01926"/>
    </source>
</evidence>
<keyword evidence="4" id="KW-1185">Reference proteome</keyword>
<dbReference type="CDD" id="cd00882">
    <property type="entry name" value="Ras_like_GTPase"/>
    <property type="match status" value="1"/>
</dbReference>
<proteinExistence type="predicted"/>
<feature type="region of interest" description="Disordered" evidence="1">
    <location>
        <begin position="1"/>
        <end position="25"/>
    </location>
</feature>
<evidence type="ECO:0000313" key="3">
    <source>
        <dbReference type="EMBL" id="KIM59593.1"/>
    </source>
</evidence>
<dbReference type="Proteomes" id="UP000053989">
    <property type="component" value="Unassembled WGS sequence"/>
</dbReference>
<reference evidence="4" key="2">
    <citation type="submission" date="2015-01" db="EMBL/GenBank/DDBJ databases">
        <title>Evolutionary Origins and Diversification of the Mycorrhizal Mutualists.</title>
        <authorList>
            <consortium name="DOE Joint Genome Institute"/>
            <consortium name="Mycorrhizal Genomics Consortium"/>
            <person name="Kohler A."/>
            <person name="Kuo A."/>
            <person name="Nagy L.G."/>
            <person name="Floudas D."/>
            <person name="Copeland A."/>
            <person name="Barry K.W."/>
            <person name="Cichocki N."/>
            <person name="Veneault-Fourrey C."/>
            <person name="LaButti K."/>
            <person name="Lindquist E.A."/>
            <person name="Lipzen A."/>
            <person name="Lundell T."/>
            <person name="Morin E."/>
            <person name="Murat C."/>
            <person name="Riley R."/>
            <person name="Ohm R."/>
            <person name="Sun H."/>
            <person name="Tunlid A."/>
            <person name="Henrissat B."/>
            <person name="Grigoriev I.V."/>
            <person name="Hibbett D.S."/>
            <person name="Martin F."/>
        </authorList>
    </citation>
    <scope>NUCLEOTIDE SEQUENCE [LARGE SCALE GENOMIC DNA]</scope>
    <source>
        <strain evidence="4">Foug A</strain>
    </source>
</reference>
<dbReference type="STRING" id="1036808.A0A0C2ZCU6"/>
<dbReference type="Gene3D" id="3.40.50.300">
    <property type="entry name" value="P-loop containing nucleotide triphosphate hydrolases"/>
    <property type="match status" value="1"/>
</dbReference>
<feature type="compositionally biased region" description="Low complexity" evidence="1">
    <location>
        <begin position="252"/>
        <end position="288"/>
    </location>
</feature>
<dbReference type="InterPro" id="IPR006073">
    <property type="entry name" value="GTP-bd"/>
</dbReference>
<name>A0A0C2ZCU6_9AGAM</name>
<dbReference type="EMBL" id="KN822071">
    <property type="protein sequence ID" value="KIM59593.1"/>
    <property type="molecule type" value="Genomic_DNA"/>
</dbReference>
<reference evidence="3 4" key="1">
    <citation type="submission" date="2014-04" db="EMBL/GenBank/DDBJ databases">
        <authorList>
            <consortium name="DOE Joint Genome Institute"/>
            <person name="Kuo A."/>
            <person name="Kohler A."/>
            <person name="Nagy L.G."/>
            <person name="Floudas D."/>
            <person name="Copeland A."/>
            <person name="Barry K.W."/>
            <person name="Cichocki N."/>
            <person name="Veneault-Fourrey C."/>
            <person name="LaButti K."/>
            <person name="Lindquist E.A."/>
            <person name="Lipzen A."/>
            <person name="Lundell T."/>
            <person name="Morin E."/>
            <person name="Murat C."/>
            <person name="Sun H."/>
            <person name="Tunlid A."/>
            <person name="Henrissat B."/>
            <person name="Grigoriev I.V."/>
            <person name="Hibbett D.S."/>
            <person name="Martin F."/>
            <person name="Nordberg H.P."/>
            <person name="Cantor M.N."/>
            <person name="Hua S.X."/>
        </authorList>
    </citation>
    <scope>NUCLEOTIDE SEQUENCE [LARGE SCALE GENOMIC DNA]</scope>
    <source>
        <strain evidence="3 4">Foug A</strain>
    </source>
</reference>
<dbReference type="HOGENOM" id="CLU_018003_6_1_1"/>
<feature type="region of interest" description="Disordered" evidence="1">
    <location>
        <begin position="250"/>
        <end position="288"/>
    </location>
</feature>
<dbReference type="Pfam" id="PF01926">
    <property type="entry name" value="MMR_HSR1"/>
    <property type="match status" value="1"/>
</dbReference>
<feature type="domain" description="G" evidence="2">
    <location>
        <begin position="1"/>
        <end position="61"/>
    </location>
</feature>
<dbReference type="SUPFAM" id="SSF52540">
    <property type="entry name" value="P-loop containing nucleoside triphosphate hydrolases"/>
    <property type="match status" value="1"/>
</dbReference>
<dbReference type="InParanoid" id="A0A0C2ZCU6"/>
<dbReference type="AlphaFoldDB" id="A0A0C2ZCU6"/>
<evidence type="ECO:0000256" key="1">
    <source>
        <dbReference type="SAM" id="MobiDB-lite"/>
    </source>
</evidence>
<dbReference type="InterPro" id="IPR027417">
    <property type="entry name" value="P-loop_NTPase"/>
</dbReference>
<protein>
    <recommendedName>
        <fullName evidence="2">G domain-containing protein</fullName>
    </recommendedName>
</protein>
<evidence type="ECO:0000313" key="4">
    <source>
        <dbReference type="Proteomes" id="UP000053989"/>
    </source>
</evidence>
<sequence>MGPTGAGKSTFVDRAAGRPDTGAGHDLMSCTKEIRPVRCPHPDGERNIVLIDTPGFDDTLVSDTQVLRNIAEWLESTYKRKVLLSGLLYFHRISDNRVAGTPLRNLNMFKELCGRDNFKNVVLVTTMWDQVSEDEGLEREDELENVFWQSMIRLGSSTHRFLFTEKSAREIINTISVSPPGERRPLQIQREMVDQNKPIHKTSAGKAVLQSITDIFSGIKGFFRRSSKGPKVKKDNRAKPRLMARRHLLARSPSSSSISSGTSYSSSSTTNRSFWTSTTNTSMSSGSLSEEDYRTALGSVITTLKLAQSVTELVRIHCLKEAVIPSLSIAQALEVTAPPEFIMHDAMNFYHRLWKEHTMDFSGSWKMLHY</sequence>
<accession>A0A0C2ZCU6</accession>